<dbReference type="AlphaFoldDB" id="A0A165HT29"/>
<keyword evidence="2" id="KW-1185">Reference proteome</keyword>
<evidence type="ECO:0008006" key="3">
    <source>
        <dbReference type="Google" id="ProtNLM"/>
    </source>
</evidence>
<organism evidence="1 2">
    <name type="scientific">Laetiporus sulphureus 93-53</name>
    <dbReference type="NCBI Taxonomy" id="1314785"/>
    <lineage>
        <taxon>Eukaryota</taxon>
        <taxon>Fungi</taxon>
        <taxon>Dikarya</taxon>
        <taxon>Basidiomycota</taxon>
        <taxon>Agaricomycotina</taxon>
        <taxon>Agaricomycetes</taxon>
        <taxon>Polyporales</taxon>
        <taxon>Laetiporus</taxon>
    </lineage>
</organism>
<accession>A0A165HT29</accession>
<dbReference type="InParanoid" id="A0A165HT29"/>
<dbReference type="RefSeq" id="XP_040769797.1">
    <property type="nucleotide sequence ID" value="XM_040903628.1"/>
</dbReference>
<reference evidence="1 2" key="1">
    <citation type="journal article" date="2016" name="Mol. Biol. Evol.">
        <title>Comparative Genomics of Early-Diverging Mushroom-Forming Fungi Provides Insights into the Origins of Lignocellulose Decay Capabilities.</title>
        <authorList>
            <person name="Nagy L.G."/>
            <person name="Riley R."/>
            <person name="Tritt A."/>
            <person name="Adam C."/>
            <person name="Daum C."/>
            <person name="Floudas D."/>
            <person name="Sun H."/>
            <person name="Yadav J.S."/>
            <person name="Pangilinan J."/>
            <person name="Larsson K.H."/>
            <person name="Matsuura K."/>
            <person name="Barry K."/>
            <person name="Labutti K."/>
            <person name="Kuo R."/>
            <person name="Ohm R.A."/>
            <person name="Bhattacharya S.S."/>
            <person name="Shirouzu T."/>
            <person name="Yoshinaga Y."/>
            <person name="Martin F.M."/>
            <person name="Grigoriev I.V."/>
            <person name="Hibbett D.S."/>
        </authorList>
    </citation>
    <scope>NUCLEOTIDE SEQUENCE [LARGE SCALE GENOMIC DNA]</scope>
    <source>
        <strain evidence="1 2">93-53</strain>
    </source>
</reference>
<dbReference type="EMBL" id="KV427606">
    <property type="protein sequence ID" value="KZT12149.1"/>
    <property type="molecule type" value="Genomic_DNA"/>
</dbReference>
<evidence type="ECO:0000313" key="1">
    <source>
        <dbReference type="EMBL" id="KZT12149.1"/>
    </source>
</evidence>
<dbReference type="Proteomes" id="UP000076871">
    <property type="component" value="Unassembled WGS sequence"/>
</dbReference>
<sequence length="50" mass="5662">AVLLRHCQQIPCASSPDLGFRRMQPSVYPKKTTSTHLAERVGFKHEGLLR</sequence>
<name>A0A165HT29_9APHY</name>
<gene>
    <name evidence="1" type="ORF">LAESUDRAFT_640850</name>
</gene>
<evidence type="ECO:0000313" key="2">
    <source>
        <dbReference type="Proteomes" id="UP000076871"/>
    </source>
</evidence>
<dbReference type="Gene3D" id="3.40.630.30">
    <property type="match status" value="1"/>
</dbReference>
<feature type="non-terminal residue" evidence="1">
    <location>
        <position position="1"/>
    </location>
</feature>
<dbReference type="GeneID" id="63820658"/>
<protein>
    <recommendedName>
        <fullName evidence="3">N-acetyltransferase domain-containing protein</fullName>
    </recommendedName>
</protein>
<proteinExistence type="predicted"/>